<dbReference type="GO" id="GO:0035091">
    <property type="term" value="F:phosphatidylinositol binding"/>
    <property type="evidence" value="ECO:0007669"/>
    <property type="project" value="InterPro"/>
</dbReference>
<feature type="region of interest" description="Disordered" evidence="8">
    <location>
        <begin position="135"/>
        <end position="165"/>
    </location>
</feature>
<feature type="domain" description="SH3" evidence="9">
    <location>
        <begin position="217"/>
        <end position="276"/>
    </location>
</feature>
<dbReference type="AlphaFoldDB" id="A0A9P6W2U4"/>
<evidence type="ECO:0000313" key="11">
    <source>
        <dbReference type="EMBL" id="KAG0662979.1"/>
    </source>
</evidence>
<evidence type="ECO:0000259" key="9">
    <source>
        <dbReference type="PROSITE" id="PS50002"/>
    </source>
</evidence>
<dbReference type="SUPFAM" id="SSF50044">
    <property type="entry name" value="SH3-domain"/>
    <property type="match status" value="1"/>
</dbReference>
<keyword evidence="5 7" id="KW-0728">SH3 domain</keyword>
<gene>
    <name evidence="11" type="primary">HSE1</name>
    <name evidence="11" type="ORF">C6P45_000931</name>
</gene>
<feature type="compositionally biased region" description="Polar residues" evidence="8">
    <location>
        <begin position="462"/>
        <end position="478"/>
    </location>
</feature>
<dbReference type="SMART" id="SM00326">
    <property type="entry name" value="SH3"/>
    <property type="match status" value="1"/>
</dbReference>
<feature type="compositionally biased region" description="Polar residues" evidence="8">
    <location>
        <begin position="192"/>
        <end position="206"/>
    </location>
</feature>
<dbReference type="PRINTS" id="PR00452">
    <property type="entry name" value="SH3DOMAIN"/>
</dbReference>
<dbReference type="PRINTS" id="PR00499">
    <property type="entry name" value="P67PHOX"/>
</dbReference>
<evidence type="ECO:0000256" key="4">
    <source>
        <dbReference type="ARBA" id="ARBA00018978"/>
    </source>
</evidence>
<dbReference type="Pfam" id="PF00790">
    <property type="entry name" value="VHS"/>
    <property type="match status" value="1"/>
</dbReference>
<dbReference type="SMART" id="SM00288">
    <property type="entry name" value="VHS"/>
    <property type="match status" value="1"/>
</dbReference>
<protein>
    <recommendedName>
        <fullName evidence="3">Class E vacuolar protein-sorting machinery protein HSE1</fullName>
    </recommendedName>
    <alternativeName>
        <fullName evidence="4">Class E vacuolar protein-sorting machinery protein hse1</fullName>
    </alternativeName>
</protein>
<dbReference type="Gene3D" id="1.25.40.90">
    <property type="match status" value="1"/>
</dbReference>
<feature type="compositionally biased region" description="Low complexity" evidence="8">
    <location>
        <begin position="393"/>
        <end position="409"/>
    </location>
</feature>
<dbReference type="PANTHER" id="PTHR45929">
    <property type="entry name" value="JAK PATHWAY SIGNAL TRANSDUCTION ADAPTOR MOLECULE"/>
    <property type="match status" value="1"/>
</dbReference>
<dbReference type="InterPro" id="IPR002014">
    <property type="entry name" value="VHS_dom"/>
</dbReference>
<keyword evidence="12" id="KW-1185">Reference proteome</keyword>
<evidence type="ECO:0000256" key="6">
    <source>
        <dbReference type="ARBA" id="ARBA00022753"/>
    </source>
</evidence>
<dbReference type="Gene3D" id="2.30.30.40">
    <property type="entry name" value="SH3 Domains"/>
    <property type="match status" value="1"/>
</dbReference>
<dbReference type="GO" id="GO:0043328">
    <property type="term" value="P:protein transport to vacuole involved in ubiquitin-dependent protein catabolic process via the multivesicular body sorting pathway"/>
    <property type="evidence" value="ECO:0007669"/>
    <property type="project" value="TreeGrafter"/>
</dbReference>
<keyword evidence="6" id="KW-0967">Endosome</keyword>
<evidence type="ECO:0000256" key="1">
    <source>
        <dbReference type="ARBA" id="ARBA00004125"/>
    </source>
</evidence>
<sequence>MKLELSQAILKATDPKLRTDNWQANIEVCDIVKRDPEDNGKDAIAMLQRRLEQNDANVLLRSLSLTVALAENCGSRLQQEISSKSFTNMLYSLIEKRTIHITVKIEIVKMISQLSKSFKSDPSLRSMNDTYKKIKKNHPELLNTGSSNETSRNQLPSKNKIGDDVKQREQKELEEALKLSLQEFESQKRQENSQQNQFTPSNSIPEQQQQQQQQAPRVVKKVRAMYDLNTSEKDELSFKKGDIIIVLEQVYRDWWRGSLRGNIGIFPLNYVTPIVEPTQQELLIEKQKEDIVFQQYDKINRLHSTLKNSSQNMNDRDITQDEEVTNMYGSVTPLRPEITKMIGKYAREKDDMTAIYKVLNQAEQTYNQLLDQAANAYKPTVAMSQTMPPPIPSSNINYPQQQFSQQQQQPLGSATGYQQGYPVQTQGSYNMNGYNNQSQPYMQQPFNQMNSAPQQYQQQQQKEPYTMNNISSSTYTQQ</sequence>
<name>A0A9P6W2U4_MAUEX</name>
<dbReference type="InterPro" id="IPR036028">
    <property type="entry name" value="SH3-like_dom_sf"/>
</dbReference>
<dbReference type="Gene3D" id="1.20.5.1940">
    <property type="match status" value="1"/>
</dbReference>
<feature type="compositionally biased region" description="Polar residues" evidence="8">
    <location>
        <begin position="143"/>
        <end position="157"/>
    </location>
</feature>
<feature type="compositionally biased region" description="Polar residues" evidence="8">
    <location>
        <begin position="410"/>
        <end position="453"/>
    </location>
</feature>
<organism evidence="11 12">
    <name type="scientific">Maudiozyma exigua</name>
    <name type="common">Yeast</name>
    <name type="synonym">Kazachstania exigua</name>
    <dbReference type="NCBI Taxonomy" id="34358"/>
    <lineage>
        <taxon>Eukaryota</taxon>
        <taxon>Fungi</taxon>
        <taxon>Dikarya</taxon>
        <taxon>Ascomycota</taxon>
        <taxon>Saccharomycotina</taxon>
        <taxon>Saccharomycetes</taxon>
        <taxon>Saccharomycetales</taxon>
        <taxon>Saccharomycetaceae</taxon>
        <taxon>Maudiozyma</taxon>
    </lineage>
</organism>
<dbReference type="EMBL" id="PUHR01000137">
    <property type="protein sequence ID" value="KAG0662979.1"/>
    <property type="molecule type" value="Genomic_DNA"/>
</dbReference>
<evidence type="ECO:0000256" key="3">
    <source>
        <dbReference type="ARBA" id="ARBA00017923"/>
    </source>
</evidence>
<dbReference type="FunFam" id="2.30.30.40:FF:000072">
    <property type="entry name" value="Unconventional Myosin IB"/>
    <property type="match status" value="1"/>
</dbReference>
<accession>A0A9P6W2U4</accession>
<evidence type="ECO:0000256" key="2">
    <source>
        <dbReference type="ARBA" id="ARBA00009666"/>
    </source>
</evidence>
<evidence type="ECO:0000256" key="7">
    <source>
        <dbReference type="PROSITE-ProRule" id="PRU00192"/>
    </source>
</evidence>
<evidence type="ECO:0000259" key="10">
    <source>
        <dbReference type="PROSITE" id="PS50179"/>
    </source>
</evidence>
<dbReference type="GO" id="GO:0043130">
    <property type="term" value="F:ubiquitin binding"/>
    <property type="evidence" value="ECO:0007669"/>
    <property type="project" value="InterPro"/>
</dbReference>
<evidence type="ECO:0000256" key="8">
    <source>
        <dbReference type="SAM" id="MobiDB-lite"/>
    </source>
</evidence>
<dbReference type="Pfam" id="PF00018">
    <property type="entry name" value="SH3_1"/>
    <property type="match status" value="1"/>
</dbReference>
<feature type="region of interest" description="Disordered" evidence="8">
    <location>
        <begin position="383"/>
        <end position="478"/>
    </location>
</feature>
<comment type="subcellular location">
    <subcellularLocation>
        <location evidence="1">Endosome membrane</location>
        <topology evidence="1">Peripheral membrane protein</topology>
        <orientation evidence="1">Cytoplasmic side</orientation>
    </subcellularLocation>
</comment>
<proteinExistence type="inferred from homology"/>
<comment type="caution">
    <text evidence="11">The sequence shown here is derived from an EMBL/GenBank/DDBJ whole genome shotgun (WGS) entry which is preliminary data.</text>
</comment>
<dbReference type="PROSITE" id="PS50002">
    <property type="entry name" value="SH3"/>
    <property type="match status" value="1"/>
</dbReference>
<evidence type="ECO:0000256" key="5">
    <source>
        <dbReference type="ARBA" id="ARBA00022443"/>
    </source>
</evidence>
<evidence type="ECO:0000313" key="12">
    <source>
        <dbReference type="Proteomes" id="UP000750334"/>
    </source>
</evidence>
<dbReference type="InterPro" id="IPR050670">
    <property type="entry name" value="STAM"/>
</dbReference>
<dbReference type="PANTHER" id="PTHR45929:SF3">
    <property type="entry name" value="JAK PATHWAY SIGNAL TRANSDUCTION ADAPTOR MOLECULE"/>
    <property type="match status" value="1"/>
</dbReference>
<dbReference type="CDD" id="cd16978">
    <property type="entry name" value="VHS_HSE1"/>
    <property type="match status" value="1"/>
</dbReference>
<comment type="similarity">
    <text evidence="2">Belongs to the STAM family.</text>
</comment>
<dbReference type="SUPFAM" id="SSF48464">
    <property type="entry name" value="ENTH/VHS domain"/>
    <property type="match status" value="1"/>
</dbReference>
<feature type="domain" description="VHS" evidence="10">
    <location>
        <begin position="12"/>
        <end position="142"/>
    </location>
</feature>
<dbReference type="GO" id="GO:0010008">
    <property type="term" value="C:endosome membrane"/>
    <property type="evidence" value="ECO:0007669"/>
    <property type="project" value="UniProtKB-SubCell"/>
</dbReference>
<dbReference type="PROSITE" id="PS50179">
    <property type="entry name" value="VHS"/>
    <property type="match status" value="1"/>
</dbReference>
<reference evidence="11 12" key="1">
    <citation type="submission" date="2020-11" db="EMBL/GenBank/DDBJ databases">
        <title>Kefir isolates.</title>
        <authorList>
            <person name="Marcisauskas S."/>
            <person name="Kim Y."/>
            <person name="Blasche S."/>
        </authorList>
    </citation>
    <scope>NUCLEOTIDE SEQUENCE [LARGE SCALE GENOMIC DNA]</scope>
    <source>
        <strain evidence="11 12">OG2</strain>
    </source>
</reference>
<dbReference type="InterPro" id="IPR001452">
    <property type="entry name" value="SH3_domain"/>
</dbReference>
<dbReference type="InterPro" id="IPR008942">
    <property type="entry name" value="ENTH_VHS"/>
</dbReference>
<dbReference type="GO" id="GO:0033565">
    <property type="term" value="C:ESCRT-0 complex"/>
    <property type="evidence" value="ECO:0007669"/>
    <property type="project" value="TreeGrafter"/>
</dbReference>
<dbReference type="Proteomes" id="UP000750334">
    <property type="component" value="Unassembled WGS sequence"/>
</dbReference>
<feature type="region of interest" description="Disordered" evidence="8">
    <location>
        <begin position="185"/>
        <end position="218"/>
    </location>
</feature>
<dbReference type="OrthoDB" id="10255964at2759"/>